<dbReference type="InterPro" id="IPR007863">
    <property type="entry name" value="Peptidase_M16_C"/>
</dbReference>
<keyword evidence="4" id="KW-0862">Zinc</keyword>
<feature type="domain" description="Peptidase M16 C-terminal" evidence="7">
    <location>
        <begin position="236"/>
        <end position="412"/>
    </location>
</feature>
<dbReference type="Pfam" id="PF00675">
    <property type="entry name" value="Peptidase_M16"/>
    <property type="match status" value="1"/>
</dbReference>
<evidence type="ECO:0000313" key="8">
    <source>
        <dbReference type="EMBL" id="SDC61883.1"/>
    </source>
</evidence>
<sequence>MFLVPRFMLTGKKVFFWRFYRPPSDTINKSGRFNDYTTKLTITFAMRKLAALGLVAGMLSMPALAQNKIDFREFTLDNGLHVIMHQDNTTPIVITSVLYHVGSKNENPERTGFAHFFEHLMFEGTENIERGEYMNIIQGRGGTLNAFTSNDITYYYELLPSNELELALYMESERMLHSKVDVTGVETQREVVKEERRQRYENQPYGTILPETLKRAYAEHPYQWAPIGSMDHLNAATIEEFQQFYQDFYVPNNATLTIAGDISYEATEEMVRKYFSEIPKGQKEIYRPNVTEPKKTAEIRDVIYDNIQIPAVIQAYNLPPQNHPDSYALSLLSTYLTGGNSSLMTKELVDKQQKALAVAAIPLELEDGGLFLMYGIANMGVAPEVLETEIDALLKQVQQEGISDQDFEKLKNITENNIVSGNSSMAGIAQNLAEAHVIYGNTNYINQVMDAYSKVTQEDIKRVANEYLNLEGRVVLYYLPKPQDAATE</sequence>
<keyword evidence="5" id="KW-0482">Metalloprotease</keyword>
<keyword evidence="9" id="KW-1185">Reference proteome</keyword>
<dbReference type="STRING" id="686796.SAMN04488104_1002192"/>
<reference evidence="9" key="1">
    <citation type="submission" date="2016-10" db="EMBL/GenBank/DDBJ databases">
        <authorList>
            <person name="Varghese N."/>
            <person name="Submissions S."/>
        </authorList>
    </citation>
    <scope>NUCLEOTIDE SEQUENCE [LARGE SCALE GENOMIC DNA]</scope>
    <source>
        <strain evidence="9">DSM 23095</strain>
    </source>
</reference>
<dbReference type="AlphaFoldDB" id="A0A1G6N238"/>
<evidence type="ECO:0000256" key="4">
    <source>
        <dbReference type="ARBA" id="ARBA00022833"/>
    </source>
</evidence>
<dbReference type="GO" id="GO:0006508">
    <property type="term" value="P:proteolysis"/>
    <property type="evidence" value="ECO:0007669"/>
    <property type="project" value="UniProtKB-KW"/>
</dbReference>
<dbReference type="Gene3D" id="3.30.830.10">
    <property type="entry name" value="Metalloenzyme, LuxS/M16 peptidase-like"/>
    <property type="match status" value="2"/>
</dbReference>
<keyword evidence="2" id="KW-0645">Protease</keyword>
<dbReference type="PANTHER" id="PTHR43690">
    <property type="entry name" value="NARDILYSIN"/>
    <property type="match status" value="1"/>
</dbReference>
<evidence type="ECO:0000256" key="3">
    <source>
        <dbReference type="ARBA" id="ARBA00022801"/>
    </source>
</evidence>
<protein>
    <submittedName>
        <fullName evidence="8">Predicted Zn-dependent peptidase</fullName>
    </submittedName>
</protein>
<dbReference type="InterPro" id="IPR011765">
    <property type="entry name" value="Pept_M16_N"/>
</dbReference>
<dbReference type="SUPFAM" id="SSF63411">
    <property type="entry name" value="LuxS/MPP-like metallohydrolase"/>
    <property type="match status" value="2"/>
</dbReference>
<organism evidence="8 9">
    <name type="scientific">Algoriphagus faecimaris</name>
    <dbReference type="NCBI Taxonomy" id="686796"/>
    <lineage>
        <taxon>Bacteria</taxon>
        <taxon>Pseudomonadati</taxon>
        <taxon>Bacteroidota</taxon>
        <taxon>Cytophagia</taxon>
        <taxon>Cytophagales</taxon>
        <taxon>Cyclobacteriaceae</taxon>
        <taxon>Algoriphagus</taxon>
    </lineage>
</organism>
<gene>
    <name evidence="8" type="ORF">SAMN04488104_1002192</name>
</gene>
<evidence type="ECO:0000256" key="1">
    <source>
        <dbReference type="ARBA" id="ARBA00007261"/>
    </source>
</evidence>
<evidence type="ECO:0000256" key="5">
    <source>
        <dbReference type="ARBA" id="ARBA00023049"/>
    </source>
</evidence>
<evidence type="ECO:0000259" key="7">
    <source>
        <dbReference type="Pfam" id="PF05193"/>
    </source>
</evidence>
<dbReference type="EMBL" id="FNAC01000002">
    <property type="protein sequence ID" value="SDC61883.1"/>
    <property type="molecule type" value="Genomic_DNA"/>
</dbReference>
<comment type="similarity">
    <text evidence="1">Belongs to the peptidase M16 family.</text>
</comment>
<accession>A0A1G6N238</accession>
<proteinExistence type="inferred from homology"/>
<dbReference type="InterPro" id="IPR050626">
    <property type="entry name" value="Peptidase_M16"/>
</dbReference>
<dbReference type="InterPro" id="IPR011249">
    <property type="entry name" value="Metalloenz_LuxS/M16"/>
</dbReference>
<feature type="domain" description="Peptidase M16 N-terminal" evidence="6">
    <location>
        <begin position="82"/>
        <end position="215"/>
    </location>
</feature>
<keyword evidence="3" id="KW-0378">Hydrolase</keyword>
<dbReference type="GO" id="GO:0008237">
    <property type="term" value="F:metallopeptidase activity"/>
    <property type="evidence" value="ECO:0007669"/>
    <property type="project" value="UniProtKB-KW"/>
</dbReference>
<evidence type="ECO:0000313" key="9">
    <source>
        <dbReference type="Proteomes" id="UP000199060"/>
    </source>
</evidence>
<dbReference type="Proteomes" id="UP000199060">
    <property type="component" value="Unassembled WGS sequence"/>
</dbReference>
<evidence type="ECO:0000259" key="6">
    <source>
        <dbReference type="Pfam" id="PF00675"/>
    </source>
</evidence>
<dbReference type="GO" id="GO:0046872">
    <property type="term" value="F:metal ion binding"/>
    <property type="evidence" value="ECO:0007669"/>
    <property type="project" value="InterPro"/>
</dbReference>
<name>A0A1G6N238_9BACT</name>
<evidence type="ECO:0000256" key="2">
    <source>
        <dbReference type="ARBA" id="ARBA00022670"/>
    </source>
</evidence>
<dbReference type="PANTHER" id="PTHR43690:SF17">
    <property type="entry name" value="PROTEIN YHJJ"/>
    <property type="match status" value="1"/>
</dbReference>
<dbReference type="Pfam" id="PF05193">
    <property type="entry name" value="Peptidase_M16_C"/>
    <property type="match status" value="1"/>
</dbReference>